<feature type="region of interest" description="Disordered" evidence="1">
    <location>
        <begin position="26"/>
        <end position="49"/>
    </location>
</feature>
<evidence type="ECO:0000313" key="2">
    <source>
        <dbReference type="EMBL" id="MBB3172840.1"/>
    </source>
</evidence>
<evidence type="ECO:0000256" key="1">
    <source>
        <dbReference type="SAM" id="MobiDB-lite"/>
    </source>
</evidence>
<accession>A0A839UXL2</accession>
<organism evidence="2 3">
    <name type="scientific">Endobacter medicaginis</name>
    <dbReference type="NCBI Taxonomy" id="1181271"/>
    <lineage>
        <taxon>Bacteria</taxon>
        <taxon>Pseudomonadati</taxon>
        <taxon>Pseudomonadota</taxon>
        <taxon>Alphaproteobacteria</taxon>
        <taxon>Acetobacterales</taxon>
        <taxon>Acetobacteraceae</taxon>
        <taxon>Endobacter</taxon>
    </lineage>
</organism>
<dbReference type="AlphaFoldDB" id="A0A839UXL2"/>
<sequence>MALATICLISGCARLQHVGIVDQRTFDPKAGLPPQPHLPPAPPGRPGPGPLITIEAGTAPDQWRAPLKQAVQAALARKPNVLFELRQTVPAAGSVDATVAGGERAAHALLGPVAQAIVDDGAAIAQVQVGAASEPLPPGSQGAVRIYLH</sequence>
<reference evidence="2 3" key="1">
    <citation type="submission" date="2020-08" db="EMBL/GenBank/DDBJ databases">
        <title>Genomic Encyclopedia of Type Strains, Phase III (KMG-III): the genomes of soil and plant-associated and newly described type strains.</title>
        <authorList>
            <person name="Whitman W."/>
        </authorList>
    </citation>
    <scope>NUCLEOTIDE SEQUENCE [LARGE SCALE GENOMIC DNA]</scope>
    <source>
        <strain evidence="2 3">CECT 8088</strain>
    </source>
</reference>
<protein>
    <submittedName>
        <fullName evidence="2">Uncharacterized protein</fullName>
    </submittedName>
</protein>
<dbReference type="EMBL" id="JACHXV010000002">
    <property type="protein sequence ID" value="MBB3172840.1"/>
    <property type="molecule type" value="Genomic_DNA"/>
</dbReference>
<feature type="compositionally biased region" description="Pro residues" evidence="1">
    <location>
        <begin position="31"/>
        <end position="49"/>
    </location>
</feature>
<proteinExistence type="predicted"/>
<dbReference type="RefSeq" id="WP_183274791.1">
    <property type="nucleotide sequence ID" value="NZ_JACHXV010000002.1"/>
</dbReference>
<comment type="caution">
    <text evidence="2">The sequence shown here is derived from an EMBL/GenBank/DDBJ whole genome shotgun (WGS) entry which is preliminary data.</text>
</comment>
<dbReference type="Proteomes" id="UP000557688">
    <property type="component" value="Unassembled WGS sequence"/>
</dbReference>
<keyword evidence="3" id="KW-1185">Reference proteome</keyword>
<evidence type="ECO:0000313" key="3">
    <source>
        <dbReference type="Proteomes" id="UP000557688"/>
    </source>
</evidence>
<gene>
    <name evidence="2" type="ORF">FHR90_000654</name>
</gene>
<name>A0A839UXL2_9PROT</name>